<name>A0A8H5CLY4_9AGAR</name>
<feature type="transmembrane region" description="Helical" evidence="1">
    <location>
        <begin position="120"/>
        <end position="142"/>
    </location>
</feature>
<dbReference type="AlphaFoldDB" id="A0A8H5CLY4"/>
<proteinExistence type="predicted"/>
<feature type="transmembrane region" description="Helical" evidence="1">
    <location>
        <begin position="18"/>
        <end position="36"/>
    </location>
</feature>
<sequence>MDTEEVVTQSLASLAVNYLLYGAYLLLFSTCVYILVQRQRRYVVFYLVSMSILFLLATTQTILYTITDLHSLLIELGLRDDVSLRSILQSTIRGLFILSNAMGDMVLLHRCFVVWNHKPAVLVVPTIMAVINNALAIAAVISNATGKYTGSGDSASAAFGGYVMFAFFSLNIATNVLLTLLIAGRIWWLRREVVGYLGSAVNKRYLMTIHIIIESGLIYPLALILELILNSDTGIEFHTRFSILTQVVGIAPTSIIVRTGLGIAVENVNVIPSLELEAASNSNAPDSVISSMVPNSLRVDSFSVVRSIGDSGYVGSSTTATPATDSVNGTVDVRC</sequence>
<dbReference type="Proteomes" id="UP000559256">
    <property type="component" value="Unassembled WGS sequence"/>
</dbReference>
<organism evidence="2 3">
    <name type="scientific">Tetrapyrgos nigripes</name>
    <dbReference type="NCBI Taxonomy" id="182062"/>
    <lineage>
        <taxon>Eukaryota</taxon>
        <taxon>Fungi</taxon>
        <taxon>Dikarya</taxon>
        <taxon>Basidiomycota</taxon>
        <taxon>Agaricomycotina</taxon>
        <taxon>Agaricomycetes</taxon>
        <taxon>Agaricomycetidae</taxon>
        <taxon>Agaricales</taxon>
        <taxon>Marasmiineae</taxon>
        <taxon>Marasmiaceae</taxon>
        <taxon>Tetrapyrgos</taxon>
    </lineage>
</organism>
<evidence type="ECO:0000313" key="2">
    <source>
        <dbReference type="EMBL" id="KAF5343923.1"/>
    </source>
</evidence>
<keyword evidence="1" id="KW-0812">Transmembrane</keyword>
<keyword evidence="3" id="KW-1185">Reference proteome</keyword>
<keyword evidence="1" id="KW-0472">Membrane</keyword>
<accession>A0A8H5CLY4</accession>
<feature type="transmembrane region" description="Helical" evidence="1">
    <location>
        <begin position="205"/>
        <end position="229"/>
    </location>
</feature>
<dbReference type="OrthoDB" id="3341077at2759"/>
<feature type="transmembrane region" description="Helical" evidence="1">
    <location>
        <begin position="87"/>
        <end position="108"/>
    </location>
</feature>
<evidence type="ECO:0000256" key="1">
    <source>
        <dbReference type="SAM" id="Phobius"/>
    </source>
</evidence>
<comment type="caution">
    <text evidence="2">The sequence shown here is derived from an EMBL/GenBank/DDBJ whole genome shotgun (WGS) entry which is preliminary data.</text>
</comment>
<evidence type="ECO:0000313" key="3">
    <source>
        <dbReference type="Proteomes" id="UP000559256"/>
    </source>
</evidence>
<gene>
    <name evidence="2" type="ORF">D9758_012129</name>
</gene>
<keyword evidence="1" id="KW-1133">Transmembrane helix</keyword>
<dbReference type="EMBL" id="JAACJM010000131">
    <property type="protein sequence ID" value="KAF5343923.1"/>
    <property type="molecule type" value="Genomic_DNA"/>
</dbReference>
<protein>
    <submittedName>
        <fullName evidence="2">Uncharacterized protein</fullName>
    </submittedName>
</protein>
<feature type="transmembrane region" description="Helical" evidence="1">
    <location>
        <begin position="162"/>
        <end position="184"/>
    </location>
</feature>
<feature type="transmembrane region" description="Helical" evidence="1">
    <location>
        <begin position="43"/>
        <end position="67"/>
    </location>
</feature>
<reference evidence="2 3" key="1">
    <citation type="journal article" date="2020" name="ISME J.">
        <title>Uncovering the hidden diversity of litter-decomposition mechanisms in mushroom-forming fungi.</title>
        <authorList>
            <person name="Floudas D."/>
            <person name="Bentzer J."/>
            <person name="Ahren D."/>
            <person name="Johansson T."/>
            <person name="Persson P."/>
            <person name="Tunlid A."/>
        </authorList>
    </citation>
    <scope>NUCLEOTIDE SEQUENCE [LARGE SCALE GENOMIC DNA]</scope>
    <source>
        <strain evidence="2 3">CBS 291.85</strain>
    </source>
</reference>